<dbReference type="InterPro" id="IPR032875">
    <property type="entry name" value="Succ_CoA_lig_flav_dom"/>
</dbReference>
<dbReference type="PANTHER" id="PTHR43334">
    <property type="entry name" value="ACETATE--COA LIGASE [ADP-FORMING]"/>
    <property type="match status" value="1"/>
</dbReference>
<dbReference type="SUPFAM" id="SSF52210">
    <property type="entry name" value="Succinyl-CoA synthetase domains"/>
    <property type="match status" value="2"/>
</dbReference>
<dbReference type="InterPro" id="IPR036291">
    <property type="entry name" value="NAD(P)-bd_dom_sf"/>
</dbReference>
<keyword evidence="1" id="KW-0436">Ligase</keyword>
<dbReference type="SUPFAM" id="SSF56059">
    <property type="entry name" value="Glutathione synthetase ATP-binding domain-like"/>
    <property type="match status" value="1"/>
</dbReference>
<dbReference type="Pfam" id="PF13549">
    <property type="entry name" value="ATP-grasp_5"/>
    <property type="match status" value="1"/>
</dbReference>
<dbReference type="Gene3D" id="3.40.50.261">
    <property type="entry name" value="Succinyl-CoA synthetase domains"/>
    <property type="match status" value="2"/>
</dbReference>
<dbReference type="Gene3D" id="3.30.470.20">
    <property type="entry name" value="ATP-grasp fold, B domain"/>
    <property type="match status" value="1"/>
</dbReference>
<dbReference type="PROSITE" id="PS50975">
    <property type="entry name" value="ATP_GRASP"/>
    <property type="match status" value="1"/>
</dbReference>
<evidence type="ECO:0000256" key="4">
    <source>
        <dbReference type="PROSITE-ProRule" id="PRU00409"/>
    </source>
</evidence>
<evidence type="ECO:0000256" key="2">
    <source>
        <dbReference type="ARBA" id="ARBA00022741"/>
    </source>
</evidence>
<accession>S7U2Y9</accession>
<evidence type="ECO:0000256" key="3">
    <source>
        <dbReference type="ARBA" id="ARBA00022840"/>
    </source>
</evidence>
<sequence>MDMAKLPDAIERSESGALNEYQSKLLLKAYGVPVVDEVAAADVAEAVDAARKTGFPVVLKGLGQTLLHKTEKHLVHLNLNTPETVAAAARAIAAEAGAALEGFLVQPQMQGRRELVAGLFRDELFGPVIMFGIGGVFAEAFRDITFRLAPLTETDIDQMIGEIRARKILGSFRGEKAINRRQLARTLLGLSRIALDHPNISEIDINPLIVTDTGEIRAVDALVAFGPRAAASKAKPSVDPMLLGRYFHPRSIAFVGASARFGKWGHNLPSTTIANGYGGDIYFVNPRGGRIAGREVYPSVLDIPGPVDLAVVTIPAAAVMSLIPQLQEKGIPNMLLITSGFSEMGEDGRRLEEAVTAAARAAGILVIGPNTMGISNPHIRLYCTGSHVWPDAGDTAVVAQSGNMGTQLLAFAENQGIGIRCFSGSGNEAMVTVEDYLDAFEIDTATRNIMLYIESVKNGRRFFESTRRIGLKKPIILMKGGRTEVGGRAAASHTGALSSDNRIFEAVCRQTGIVTADFPMDLLDLAAAFSSLPLPRGRRAAIMTFGGGWGVVTSDLCAEFDLEVPFLSDEIIGKFDDILPDYWSRSNPVDIVGEYDPNVAMTVLTELMKWDGCDAVINLGLIGRKILFSRIVQSVKKSDPAYDRAVLDSLEQNIVNFEKTYINSIAELMGVYRKPVFGVSFAFDQEERTVYPVAGQPYKSVVYPTPEKAVKAFAKMARYREFLDLNRTDASGG</sequence>
<dbReference type="EMBL" id="ATHJ01000057">
    <property type="protein sequence ID" value="EPR43340.1"/>
    <property type="molecule type" value="Genomic_DNA"/>
</dbReference>
<evidence type="ECO:0000313" key="7">
    <source>
        <dbReference type="Proteomes" id="UP000014977"/>
    </source>
</evidence>
<dbReference type="PATRIC" id="fig|1121405.3.peg.682"/>
<dbReference type="InterPro" id="IPR013815">
    <property type="entry name" value="ATP_grasp_subdomain_1"/>
</dbReference>
<organism evidence="6 7">
    <name type="scientific">Desulfococcus multivorans DSM 2059</name>
    <dbReference type="NCBI Taxonomy" id="1121405"/>
    <lineage>
        <taxon>Bacteria</taxon>
        <taxon>Pseudomonadati</taxon>
        <taxon>Thermodesulfobacteriota</taxon>
        <taxon>Desulfobacteria</taxon>
        <taxon>Desulfobacterales</taxon>
        <taxon>Desulfococcaceae</taxon>
        <taxon>Desulfococcus</taxon>
    </lineage>
</organism>
<dbReference type="Proteomes" id="UP000014977">
    <property type="component" value="Unassembled WGS sequence"/>
</dbReference>
<protein>
    <submittedName>
        <fullName evidence="6">CoA-binding domain protein</fullName>
    </submittedName>
</protein>
<evidence type="ECO:0000256" key="1">
    <source>
        <dbReference type="ARBA" id="ARBA00022598"/>
    </source>
</evidence>
<dbReference type="InterPro" id="IPR011761">
    <property type="entry name" value="ATP-grasp"/>
</dbReference>
<dbReference type="Gene3D" id="3.40.50.720">
    <property type="entry name" value="NAD(P)-binding Rossmann-like Domain"/>
    <property type="match status" value="1"/>
</dbReference>
<dbReference type="OrthoDB" id="9791027at2"/>
<proteinExistence type="predicted"/>
<keyword evidence="7" id="KW-1185">Reference proteome</keyword>
<dbReference type="Pfam" id="PF13380">
    <property type="entry name" value="CoA_binding_2"/>
    <property type="match status" value="1"/>
</dbReference>
<dbReference type="Pfam" id="PF13607">
    <property type="entry name" value="Succ_CoA_lig"/>
    <property type="match status" value="1"/>
</dbReference>
<dbReference type="RefSeq" id="WP_020875713.1">
    <property type="nucleotide sequence ID" value="NZ_ATHJ01000057.1"/>
</dbReference>
<dbReference type="InterPro" id="IPR051538">
    <property type="entry name" value="Acyl-CoA_Synth/Transferase"/>
</dbReference>
<evidence type="ECO:0000259" key="5">
    <source>
        <dbReference type="PROSITE" id="PS50975"/>
    </source>
</evidence>
<gene>
    <name evidence="6" type="ORF">dsmv_1366</name>
</gene>
<dbReference type="Gene3D" id="3.30.1490.20">
    <property type="entry name" value="ATP-grasp fold, A domain"/>
    <property type="match status" value="1"/>
</dbReference>
<keyword evidence="3 4" id="KW-0067">ATP-binding</keyword>
<feature type="domain" description="ATP-grasp" evidence="5">
    <location>
        <begin position="24"/>
        <end position="60"/>
    </location>
</feature>
<dbReference type="GO" id="GO:0016874">
    <property type="term" value="F:ligase activity"/>
    <property type="evidence" value="ECO:0007669"/>
    <property type="project" value="UniProtKB-KW"/>
</dbReference>
<dbReference type="GO" id="GO:0005524">
    <property type="term" value="F:ATP binding"/>
    <property type="evidence" value="ECO:0007669"/>
    <property type="project" value="UniProtKB-UniRule"/>
</dbReference>
<reference evidence="6 7" key="1">
    <citation type="journal article" date="2013" name="Genome Announc.">
        <title>Draft genome sequences for three mercury-methylating, sulfate-reducing bacteria.</title>
        <authorList>
            <person name="Brown S.D."/>
            <person name="Hurt R.A.Jr."/>
            <person name="Gilmour C.C."/>
            <person name="Elias D.A."/>
        </authorList>
    </citation>
    <scope>NUCLEOTIDE SEQUENCE [LARGE SCALE GENOMIC DNA]</scope>
    <source>
        <strain evidence="6 7">DSM 2059</strain>
    </source>
</reference>
<dbReference type="PANTHER" id="PTHR43334:SF1">
    <property type="entry name" value="3-HYDROXYPROPIONATE--COA LIGASE [ADP-FORMING]"/>
    <property type="match status" value="1"/>
</dbReference>
<dbReference type="AlphaFoldDB" id="S7U2Y9"/>
<dbReference type="STRING" id="897.B2D07_08840"/>
<dbReference type="GO" id="GO:0046872">
    <property type="term" value="F:metal ion binding"/>
    <property type="evidence" value="ECO:0007669"/>
    <property type="project" value="InterPro"/>
</dbReference>
<keyword evidence="2 4" id="KW-0547">Nucleotide-binding</keyword>
<name>S7U2Y9_DESML</name>
<dbReference type="SMART" id="SM00881">
    <property type="entry name" value="CoA_binding"/>
    <property type="match status" value="1"/>
</dbReference>
<dbReference type="InterPro" id="IPR016102">
    <property type="entry name" value="Succinyl-CoA_synth-like"/>
</dbReference>
<dbReference type="eggNOG" id="COG1042">
    <property type="taxonomic scope" value="Bacteria"/>
</dbReference>
<dbReference type="InterPro" id="IPR003781">
    <property type="entry name" value="CoA-bd"/>
</dbReference>
<evidence type="ECO:0000313" key="6">
    <source>
        <dbReference type="EMBL" id="EPR43340.1"/>
    </source>
</evidence>
<comment type="caution">
    <text evidence="6">The sequence shown here is derived from an EMBL/GenBank/DDBJ whole genome shotgun (WGS) entry which is preliminary data.</text>
</comment>
<dbReference type="SUPFAM" id="SSF51735">
    <property type="entry name" value="NAD(P)-binding Rossmann-fold domains"/>
    <property type="match status" value="1"/>
</dbReference>
<dbReference type="eggNOG" id="COG0045">
    <property type="taxonomic scope" value="Bacteria"/>
</dbReference>